<dbReference type="InterPro" id="IPR011006">
    <property type="entry name" value="CheY-like_superfamily"/>
</dbReference>
<sequence length="174" mass="20305">MHGNQKPDRRELFSSRIDPSFFPAIVRRLEETPFDQTALIVEFRDEVFVELRARLQDFGWKVIRAERAADVASCMNIYDPQLVIINESMPDESGCLIANKMRLNHCLPIVWLYSSNPQAVARRYGKFCGVDKVLKYDGVVQNLGEVVQSRLLRRFPEAEAVELTTEMRRHFRFR</sequence>
<protein>
    <recommendedName>
        <fullName evidence="2">Response regulatory domain-containing protein</fullName>
    </recommendedName>
</protein>
<dbReference type="PROSITE" id="PS50110">
    <property type="entry name" value="RESPONSE_REGULATORY"/>
    <property type="match status" value="1"/>
</dbReference>
<evidence type="ECO:0000313" key="3">
    <source>
        <dbReference type="EMBL" id="MCC9628296.1"/>
    </source>
</evidence>
<dbReference type="GO" id="GO:0000160">
    <property type="term" value="P:phosphorelay signal transduction system"/>
    <property type="evidence" value="ECO:0007669"/>
    <property type="project" value="InterPro"/>
</dbReference>
<accession>A0A9X1MK79</accession>
<gene>
    <name evidence="3" type="ORF">LOC68_07805</name>
</gene>
<dbReference type="EMBL" id="JAJKFT010000004">
    <property type="protein sequence ID" value="MCC9628296.1"/>
    <property type="molecule type" value="Genomic_DNA"/>
</dbReference>
<dbReference type="InterPro" id="IPR001789">
    <property type="entry name" value="Sig_transdc_resp-reg_receiver"/>
</dbReference>
<evidence type="ECO:0000259" key="2">
    <source>
        <dbReference type="PROSITE" id="PS50110"/>
    </source>
</evidence>
<dbReference type="SUPFAM" id="SSF52172">
    <property type="entry name" value="CheY-like"/>
    <property type="match status" value="1"/>
</dbReference>
<dbReference type="Proteomes" id="UP001139103">
    <property type="component" value="Unassembled WGS sequence"/>
</dbReference>
<dbReference type="RefSeq" id="WP_230217436.1">
    <property type="nucleotide sequence ID" value="NZ_JAJKFT010000004.1"/>
</dbReference>
<dbReference type="AlphaFoldDB" id="A0A9X1MK79"/>
<dbReference type="Gene3D" id="3.40.50.2300">
    <property type="match status" value="1"/>
</dbReference>
<organism evidence="3 4">
    <name type="scientific">Blastopirellula sediminis</name>
    <dbReference type="NCBI Taxonomy" id="2894196"/>
    <lineage>
        <taxon>Bacteria</taxon>
        <taxon>Pseudomonadati</taxon>
        <taxon>Planctomycetota</taxon>
        <taxon>Planctomycetia</taxon>
        <taxon>Pirellulales</taxon>
        <taxon>Pirellulaceae</taxon>
        <taxon>Blastopirellula</taxon>
    </lineage>
</organism>
<keyword evidence="4" id="KW-1185">Reference proteome</keyword>
<evidence type="ECO:0000313" key="4">
    <source>
        <dbReference type="Proteomes" id="UP001139103"/>
    </source>
</evidence>
<feature type="domain" description="Response regulatory" evidence="2">
    <location>
        <begin position="37"/>
        <end position="151"/>
    </location>
</feature>
<comment type="caution">
    <text evidence="1">Lacks conserved residue(s) required for the propagation of feature annotation.</text>
</comment>
<comment type="caution">
    <text evidence="3">The sequence shown here is derived from an EMBL/GenBank/DDBJ whole genome shotgun (WGS) entry which is preliminary data.</text>
</comment>
<name>A0A9X1MK79_9BACT</name>
<proteinExistence type="predicted"/>
<reference evidence="3" key="1">
    <citation type="submission" date="2021-11" db="EMBL/GenBank/DDBJ databases">
        <title>Genome sequence.</title>
        <authorList>
            <person name="Sun Q."/>
        </authorList>
    </citation>
    <scope>NUCLEOTIDE SEQUENCE</scope>
    <source>
        <strain evidence="3">JC732</strain>
    </source>
</reference>
<evidence type="ECO:0000256" key="1">
    <source>
        <dbReference type="PROSITE-ProRule" id="PRU00169"/>
    </source>
</evidence>